<reference evidence="2" key="2">
    <citation type="submission" date="2023-08" db="EMBL/GenBank/DDBJ databases">
        <authorList>
            <person name="Luo J."/>
        </authorList>
    </citation>
    <scope>NUCLEOTIDE SEQUENCE</scope>
    <source>
        <strain evidence="2">DSM 25064</strain>
    </source>
</reference>
<sequence>MKLITQYHDLMQAEDAAMRLRQQGILTHISFKNSFVVSGYVTGAFKVGLWAVLDAQYEDACAYLADENHEIISGLPEEELLQLESASDQHAYTVFNKFLFVTGLTLLALILAVVFIANH</sequence>
<name>A0AAW8B468_9GAMM</name>
<proteinExistence type="predicted"/>
<reference evidence="2" key="1">
    <citation type="journal article" date="2010" name="Int. J. Syst. Evol. Microbiol.">
        <title>Porticoccus litoralis gen. nov., sp. nov., a gammaproteobacterium isolated from the Yellow Sea.</title>
        <authorList>
            <person name="Oh H.M."/>
            <person name="Kim H."/>
            <person name="Kim K.M."/>
            <person name="Min G.S."/>
            <person name="Cho J.C."/>
        </authorList>
    </citation>
    <scope>NUCLEOTIDE SEQUENCE</scope>
    <source>
        <strain evidence="2">DSM 25064</strain>
    </source>
</reference>
<accession>A0AAW8B468</accession>
<evidence type="ECO:0000256" key="1">
    <source>
        <dbReference type="SAM" id="Phobius"/>
    </source>
</evidence>
<keyword evidence="1" id="KW-0812">Transmembrane</keyword>
<protein>
    <recommendedName>
        <fullName evidence="4">DUF2007 domain-containing protein</fullName>
    </recommendedName>
</protein>
<evidence type="ECO:0008006" key="4">
    <source>
        <dbReference type="Google" id="ProtNLM"/>
    </source>
</evidence>
<dbReference type="Proteomes" id="UP001178354">
    <property type="component" value="Unassembled WGS sequence"/>
</dbReference>
<gene>
    <name evidence="2" type="ORF">Q8A57_02930</name>
</gene>
<dbReference type="RefSeq" id="WP_305169426.1">
    <property type="nucleotide sequence ID" value="NZ_JAUUUU010000001.1"/>
</dbReference>
<keyword evidence="1" id="KW-0472">Membrane</keyword>
<keyword evidence="1" id="KW-1133">Transmembrane helix</keyword>
<dbReference type="AlphaFoldDB" id="A0AAW8B468"/>
<feature type="transmembrane region" description="Helical" evidence="1">
    <location>
        <begin position="98"/>
        <end position="117"/>
    </location>
</feature>
<evidence type="ECO:0000313" key="3">
    <source>
        <dbReference type="Proteomes" id="UP001178354"/>
    </source>
</evidence>
<dbReference type="EMBL" id="JAUUUU010000001">
    <property type="protein sequence ID" value="MDP1519913.1"/>
    <property type="molecule type" value="Genomic_DNA"/>
</dbReference>
<comment type="caution">
    <text evidence="2">The sequence shown here is derived from an EMBL/GenBank/DDBJ whole genome shotgun (WGS) entry which is preliminary data.</text>
</comment>
<keyword evidence="3" id="KW-1185">Reference proteome</keyword>
<evidence type="ECO:0000313" key="2">
    <source>
        <dbReference type="EMBL" id="MDP1519913.1"/>
    </source>
</evidence>
<organism evidence="2 3">
    <name type="scientific">Porticoccus litoralis</name>
    <dbReference type="NCBI Taxonomy" id="434086"/>
    <lineage>
        <taxon>Bacteria</taxon>
        <taxon>Pseudomonadati</taxon>
        <taxon>Pseudomonadota</taxon>
        <taxon>Gammaproteobacteria</taxon>
        <taxon>Cellvibrionales</taxon>
        <taxon>Porticoccaceae</taxon>
        <taxon>Porticoccus</taxon>
    </lineage>
</organism>